<evidence type="ECO:0000256" key="1">
    <source>
        <dbReference type="ARBA" id="ARBA00007277"/>
    </source>
</evidence>
<evidence type="ECO:0000256" key="3">
    <source>
        <dbReference type="ARBA" id="ARBA00022729"/>
    </source>
</evidence>
<reference evidence="9" key="3">
    <citation type="submission" date="2015-06" db="UniProtKB">
        <authorList>
            <consortium name="EnsemblMetazoa"/>
        </authorList>
    </citation>
    <scope>IDENTIFICATION</scope>
</reference>
<organism evidence="8">
    <name type="scientific">Capitella teleta</name>
    <name type="common">Polychaete worm</name>
    <dbReference type="NCBI Taxonomy" id="283909"/>
    <lineage>
        <taxon>Eukaryota</taxon>
        <taxon>Metazoa</taxon>
        <taxon>Spiralia</taxon>
        <taxon>Lophotrochozoa</taxon>
        <taxon>Annelida</taxon>
        <taxon>Polychaeta</taxon>
        <taxon>Sedentaria</taxon>
        <taxon>Scolecida</taxon>
        <taxon>Capitellidae</taxon>
        <taxon>Capitella</taxon>
    </lineage>
</organism>
<dbReference type="PROSITE" id="PS51704">
    <property type="entry name" value="GP_PDE"/>
    <property type="match status" value="1"/>
</dbReference>
<keyword evidence="3" id="KW-0732">Signal</keyword>
<feature type="domain" description="GP-PDE" evidence="7">
    <location>
        <begin position="17"/>
        <end position="321"/>
    </location>
</feature>
<dbReference type="EMBL" id="AMQN01006887">
    <property type="status" value="NOT_ANNOTATED_CDS"/>
    <property type="molecule type" value="Genomic_DNA"/>
</dbReference>
<evidence type="ECO:0000256" key="5">
    <source>
        <dbReference type="ARBA" id="ARBA00022801"/>
    </source>
</evidence>
<evidence type="ECO:0000256" key="2">
    <source>
        <dbReference type="ARBA" id="ARBA00012247"/>
    </source>
</evidence>
<dbReference type="SUPFAM" id="SSF51695">
    <property type="entry name" value="PLC-like phosphodiesterases"/>
    <property type="match status" value="1"/>
</dbReference>
<dbReference type="InterPro" id="IPR030395">
    <property type="entry name" value="GP_PDE_dom"/>
</dbReference>
<proteinExistence type="inferred from homology"/>
<dbReference type="AlphaFoldDB" id="R7UP20"/>
<comment type="catalytic activity">
    <reaction evidence="6">
        <text>a sn-glycero-3-phosphodiester + H2O = an alcohol + sn-glycerol 3-phosphate + H(+)</text>
        <dbReference type="Rhea" id="RHEA:12969"/>
        <dbReference type="ChEBI" id="CHEBI:15377"/>
        <dbReference type="ChEBI" id="CHEBI:15378"/>
        <dbReference type="ChEBI" id="CHEBI:30879"/>
        <dbReference type="ChEBI" id="CHEBI:57597"/>
        <dbReference type="ChEBI" id="CHEBI:83408"/>
        <dbReference type="EC" id="3.1.4.46"/>
    </reaction>
</comment>
<dbReference type="HOGENOM" id="CLU_030226_4_1_1"/>
<dbReference type="Proteomes" id="UP000014760">
    <property type="component" value="Unassembled WGS sequence"/>
</dbReference>
<evidence type="ECO:0000313" key="10">
    <source>
        <dbReference type="Proteomes" id="UP000014760"/>
    </source>
</evidence>
<keyword evidence="4" id="KW-0319">Glycerol metabolism</keyword>
<evidence type="ECO:0000256" key="6">
    <source>
        <dbReference type="ARBA" id="ARBA00047512"/>
    </source>
</evidence>
<keyword evidence="5" id="KW-0378">Hydrolase</keyword>
<dbReference type="GO" id="GO:0008889">
    <property type="term" value="F:glycerophosphodiester phosphodiesterase activity"/>
    <property type="evidence" value="ECO:0007669"/>
    <property type="project" value="UniProtKB-EC"/>
</dbReference>
<dbReference type="STRING" id="283909.R7UP20"/>
<dbReference type="PANTHER" id="PTHR43620:SF7">
    <property type="entry name" value="GLYCEROPHOSPHODIESTER PHOSPHODIESTERASE GDPD5-RELATED"/>
    <property type="match status" value="1"/>
</dbReference>
<dbReference type="EC" id="3.1.4.46" evidence="2"/>
<dbReference type="Gene3D" id="3.20.20.190">
    <property type="entry name" value="Phosphatidylinositol (PI) phosphodiesterase"/>
    <property type="match status" value="1"/>
</dbReference>
<dbReference type="EnsemblMetazoa" id="CapteT127725">
    <property type="protein sequence ID" value="CapteP127725"/>
    <property type="gene ID" value="CapteG127725"/>
</dbReference>
<sequence length="352" mass="39958">MNSDIDHGIASIATKRPLVIGHRGASGVFPEHTVNAYERAIQDGADVIECDVVLSRDLVPICNHDMDLSHSTDIRNRNEFEERKQSHSDHGLPSIDYYAIDFNLTELKTLRRLQVIGVRDQSFNGQFGLVTLKEFIAIAKAATRAVAIYPELKYPEKHNSILVSRGVVDQKMEDIVIDVLKAEGFTDKNHACFVQSFDEDSLDYIKQISGLPLVMLIENDVTAEKLGEFGSKFYGVGCWKEQIFRFWTSAEGYKNYITSRTEFVKEAHNAGLRVHVYTFRNEDKYLAWNYNQDPVLEYEDYLKQKVDGYFTDFPATLVRKLDCVYGEDASKASSLNLSLELAVCLIAVFVQI</sequence>
<dbReference type="GO" id="GO:0006629">
    <property type="term" value="P:lipid metabolic process"/>
    <property type="evidence" value="ECO:0007669"/>
    <property type="project" value="InterPro"/>
</dbReference>
<dbReference type="InterPro" id="IPR017946">
    <property type="entry name" value="PLC-like_Pdiesterase_TIM-brl"/>
</dbReference>
<dbReference type="GO" id="GO:0006071">
    <property type="term" value="P:glycerol metabolic process"/>
    <property type="evidence" value="ECO:0007669"/>
    <property type="project" value="UniProtKB-KW"/>
</dbReference>
<dbReference type="Pfam" id="PF03009">
    <property type="entry name" value="GDPD"/>
    <property type="match status" value="1"/>
</dbReference>
<dbReference type="OrthoDB" id="1058301at2759"/>
<keyword evidence="10" id="KW-1185">Reference proteome</keyword>
<accession>R7UP20</accession>
<evidence type="ECO:0000256" key="4">
    <source>
        <dbReference type="ARBA" id="ARBA00022798"/>
    </source>
</evidence>
<evidence type="ECO:0000259" key="7">
    <source>
        <dbReference type="PROSITE" id="PS51704"/>
    </source>
</evidence>
<name>R7UP20_CAPTE</name>
<evidence type="ECO:0000313" key="9">
    <source>
        <dbReference type="EnsemblMetazoa" id="CapteP127725"/>
    </source>
</evidence>
<reference evidence="8 10" key="2">
    <citation type="journal article" date="2013" name="Nature">
        <title>Insights into bilaterian evolution from three spiralian genomes.</title>
        <authorList>
            <person name="Simakov O."/>
            <person name="Marletaz F."/>
            <person name="Cho S.J."/>
            <person name="Edsinger-Gonzales E."/>
            <person name="Havlak P."/>
            <person name="Hellsten U."/>
            <person name="Kuo D.H."/>
            <person name="Larsson T."/>
            <person name="Lv J."/>
            <person name="Arendt D."/>
            <person name="Savage R."/>
            <person name="Osoegawa K."/>
            <person name="de Jong P."/>
            <person name="Grimwood J."/>
            <person name="Chapman J.A."/>
            <person name="Shapiro H."/>
            <person name="Aerts A."/>
            <person name="Otillar R.P."/>
            <person name="Terry A.Y."/>
            <person name="Boore J.L."/>
            <person name="Grigoriev I.V."/>
            <person name="Lindberg D.R."/>
            <person name="Seaver E.C."/>
            <person name="Weisblat D.A."/>
            <person name="Putnam N.H."/>
            <person name="Rokhsar D.S."/>
        </authorList>
    </citation>
    <scope>NUCLEOTIDE SEQUENCE</scope>
    <source>
        <strain evidence="8 10">I ESC-2004</strain>
    </source>
</reference>
<dbReference type="EMBL" id="KB299468">
    <property type="protein sequence ID" value="ELU07955.1"/>
    <property type="molecule type" value="Genomic_DNA"/>
</dbReference>
<evidence type="ECO:0000313" key="8">
    <source>
        <dbReference type="EMBL" id="ELU07955.1"/>
    </source>
</evidence>
<dbReference type="PANTHER" id="PTHR43620">
    <property type="entry name" value="GLYCEROPHOSPHORYL DIESTER PHOSPHODIESTERASE"/>
    <property type="match status" value="1"/>
</dbReference>
<gene>
    <name evidence="8" type="ORF">CAPTEDRAFT_127725</name>
</gene>
<protein>
    <recommendedName>
        <fullName evidence="2">glycerophosphodiester phosphodiesterase</fullName>
        <ecNumber evidence="2">3.1.4.46</ecNumber>
    </recommendedName>
</protein>
<dbReference type="OMA" id="CRHENDI"/>
<reference evidence="10" key="1">
    <citation type="submission" date="2012-12" db="EMBL/GenBank/DDBJ databases">
        <authorList>
            <person name="Hellsten U."/>
            <person name="Grimwood J."/>
            <person name="Chapman J.A."/>
            <person name="Shapiro H."/>
            <person name="Aerts A."/>
            <person name="Otillar R.P."/>
            <person name="Terry A.Y."/>
            <person name="Boore J.L."/>
            <person name="Simakov O."/>
            <person name="Marletaz F."/>
            <person name="Cho S.-J."/>
            <person name="Edsinger-Gonzales E."/>
            <person name="Havlak P."/>
            <person name="Kuo D.-H."/>
            <person name="Larsson T."/>
            <person name="Lv J."/>
            <person name="Arendt D."/>
            <person name="Savage R."/>
            <person name="Osoegawa K."/>
            <person name="de Jong P."/>
            <person name="Lindberg D.R."/>
            <person name="Seaver E.C."/>
            <person name="Weisblat D.A."/>
            <person name="Putnam N.H."/>
            <person name="Grigoriev I.V."/>
            <person name="Rokhsar D.S."/>
        </authorList>
    </citation>
    <scope>NUCLEOTIDE SEQUENCE</scope>
    <source>
        <strain evidence="10">I ESC-2004</strain>
    </source>
</reference>
<comment type="similarity">
    <text evidence="1">Belongs to the glycerophosphoryl diester phosphodiesterase family.</text>
</comment>